<evidence type="ECO:0000313" key="1">
    <source>
        <dbReference type="EMBL" id="PNF29976.1"/>
    </source>
</evidence>
<dbReference type="Proteomes" id="UP000235965">
    <property type="component" value="Unassembled WGS sequence"/>
</dbReference>
<dbReference type="PANTHER" id="PTHR13318">
    <property type="entry name" value="PARTNER OF PAIRED, ISOFORM B-RELATED"/>
    <property type="match status" value="1"/>
</dbReference>
<dbReference type="GO" id="GO:0019005">
    <property type="term" value="C:SCF ubiquitin ligase complex"/>
    <property type="evidence" value="ECO:0007669"/>
    <property type="project" value="TreeGrafter"/>
</dbReference>
<name>A0A2J7QN21_9NEOP</name>
<dbReference type="GO" id="GO:0031146">
    <property type="term" value="P:SCF-dependent proteasomal ubiquitin-dependent protein catabolic process"/>
    <property type="evidence" value="ECO:0007669"/>
    <property type="project" value="TreeGrafter"/>
</dbReference>
<evidence type="ECO:0008006" key="3">
    <source>
        <dbReference type="Google" id="ProtNLM"/>
    </source>
</evidence>
<dbReference type="AlphaFoldDB" id="A0A2J7QN21"/>
<gene>
    <name evidence="1" type="ORF">B7P43_G06962</name>
</gene>
<dbReference type="Gene3D" id="3.80.10.10">
    <property type="entry name" value="Ribonuclease Inhibitor"/>
    <property type="match status" value="2"/>
</dbReference>
<organism evidence="1 2">
    <name type="scientific">Cryptotermes secundus</name>
    <dbReference type="NCBI Taxonomy" id="105785"/>
    <lineage>
        <taxon>Eukaryota</taxon>
        <taxon>Metazoa</taxon>
        <taxon>Ecdysozoa</taxon>
        <taxon>Arthropoda</taxon>
        <taxon>Hexapoda</taxon>
        <taxon>Insecta</taxon>
        <taxon>Pterygota</taxon>
        <taxon>Neoptera</taxon>
        <taxon>Polyneoptera</taxon>
        <taxon>Dictyoptera</taxon>
        <taxon>Blattodea</taxon>
        <taxon>Blattoidea</taxon>
        <taxon>Termitoidae</taxon>
        <taxon>Kalotermitidae</taxon>
        <taxon>Cryptotermitinae</taxon>
        <taxon>Cryptotermes</taxon>
    </lineage>
</organism>
<comment type="caution">
    <text evidence="1">The sequence shown here is derived from an EMBL/GenBank/DDBJ whole genome shotgun (WGS) entry which is preliminary data.</text>
</comment>
<dbReference type="STRING" id="105785.A0A2J7QN21"/>
<evidence type="ECO:0000313" key="2">
    <source>
        <dbReference type="Proteomes" id="UP000235965"/>
    </source>
</evidence>
<dbReference type="InterPro" id="IPR032675">
    <property type="entry name" value="LRR_dom_sf"/>
</dbReference>
<dbReference type="EMBL" id="NEVH01013201">
    <property type="protein sequence ID" value="PNF29976.1"/>
    <property type="molecule type" value="Genomic_DNA"/>
</dbReference>
<dbReference type="OrthoDB" id="16120at2759"/>
<sequence length="551" mass="62477">MPPRRVITPPPLVELCVTELMNYLRRELMLCSQVRHYQHNSLLLRRRGIDADSLVAELRDHLDCLPPALSEMVRQQITNKLLSSSKPMAIDKGLLVGMLDIVLNIEVKTLEFGDSQFRCNSQIWPLVLKKCTGLQRFALVSNMFTPDKISDVQPFLISLASNCPLLTELILKDSVQGPLTLAAIGKSCHLLRTLDVTGSQISCSDLVYLCVQSPPTVVSDKYLDSAYEQEFNPLCQTLEMLLLGNTRVRARGAAFILRVFPNLTSLGNFVFTASALKRLYGPKTRPWPGHKLKHAFYRGPSDVKLKVLANCCPELESLFVGSEVPRRVGFHNFMAFKMLRRLALEQIECEDIMAWLRHTPNLVQLHISSPGVDVGIVGQCCPLLGKLTVTEDPSRTVTIPNSETPIYSKLQELKMVCVISLDCGALFFTSAPKLRSIEIIRIRKLSDAVLSSWLRRNSLQFLEVLMLRHVELTKRSVDMLLERCPNLTRLGEVASWDVRSWECRRLMDWVAQENYVLELVPYPSRTPATIRELLTDKWDYWESDEDTDGQP</sequence>
<dbReference type="SUPFAM" id="SSF52047">
    <property type="entry name" value="RNI-like"/>
    <property type="match status" value="1"/>
</dbReference>
<protein>
    <recommendedName>
        <fullName evidence="3">F-box domain-containing protein</fullName>
    </recommendedName>
</protein>
<reference evidence="1 2" key="1">
    <citation type="submission" date="2017-12" db="EMBL/GenBank/DDBJ databases">
        <title>Hemimetabolous genomes reveal molecular basis of termite eusociality.</title>
        <authorList>
            <person name="Harrison M.C."/>
            <person name="Jongepier E."/>
            <person name="Robertson H.M."/>
            <person name="Arning N."/>
            <person name="Bitard-Feildel T."/>
            <person name="Chao H."/>
            <person name="Childers C.P."/>
            <person name="Dinh H."/>
            <person name="Doddapaneni H."/>
            <person name="Dugan S."/>
            <person name="Gowin J."/>
            <person name="Greiner C."/>
            <person name="Han Y."/>
            <person name="Hu H."/>
            <person name="Hughes D.S.T."/>
            <person name="Huylmans A.-K."/>
            <person name="Kemena C."/>
            <person name="Kremer L.P.M."/>
            <person name="Lee S.L."/>
            <person name="Lopez-Ezquerra A."/>
            <person name="Mallet L."/>
            <person name="Monroy-Kuhn J.M."/>
            <person name="Moser A."/>
            <person name="Murali S.C."/>
            <person name="Muzny D.M."/>
            <person name="Otani S."/>
            <person name="Piulachs M.-D."/>
            <person name="Poelchau M."/>
            <person name="Qu J."/>
            <person name="Schaub F."/>
            <person name="Wada-Katsumata A."/>
            <person name="Worley K.C."/>
            <person name="Xie Q."/>
            <person name="Ylla G."/>
            <person name="Poulsen M."/>
            <person name="Gibbs R.A."/>
            <person name="Schal C."/>
            <person name="Richards S."/>
            <person name="Belles X."/>
            <person name="Korb J."/>
            <person name="Bornberg-Bauer E."/>
        </authorList>
    </citation>
    <scope>NUCLEOTIDE SEQUENCE [LARGE SCALE GENOMIC DNA]</scope>
    <source>
        <tissue evidence="1">Whole body</tissue>
    </source>
</reference>
<keyword evidence="2" id="KW-1185">Reference proteome</keyword>
<proteinExistence type="predicted"/>
<accession>A0A2J7QN21</accession>
<dbReference type="InParanoid" id="A0A2J7QN21"/>